<dbReference type="Proteomes" id="UP000618460">
    <property type="component" value="Unassembled WGS sequence"/>
</dbReference>
<comment type="caution">
    <text evidence="3">The sequence shown here is derived from an EMBL/GenBank/DDBJ whole genome shotgun (WGS) entry which is preliminary data.</text>
</comment>
<keyword evidence="3" id="KW-0645">Protease</keyword>
<reference evidence="3" key="2">
    <citation type="submission" date="2020-09" db="EMBL/GenBank/DDBJ databases">
        <authorList>
            <person name="Sun Q."/>
            <person name="Zhou Y."/>
        </authorList>
    </citation>
    <scope>NUCLEOTIDE SEQUENCE</scope>
    <source>
        <strain evidence="3">CGMCC 1.6333</strain>
    </source>
</reference>
<keyword evidence="1" id="KW-1133">Transmembrane helix</keyword>
<feature type="domain" description="CAAX prenyl protease 2/Lysostaphin resistance protein A-like" evidence="2">
    <location>
        <begin position="97"/>
        <end position="180"/>
    </location>
</feature>
<evidence type="ECO:0000256" key="1">
    <source>
        <dbReference type="SAM" id="Phobius"/>
    </source>
</evidence>
<dbReference type="OrthoDB" id="1523022at2"/>
<feature type="transmembrane region" description="Helical" evidence="1">
    <location>
        <begin position="124"/>
        <end position="141"/>
    </location>
</feature>
<evidence type="ECO:0000313" key="3">
    <source>
        <dbReference type="EMBL" id="GGM22659.1"/>
    </source>
</evidence>
<reference evidence="3" key="1">
    <citation type="journal article" date="2014" name="Int. J. Syst. Evol. Microbiol.">
        <title>Complete genome sequence of Corynebacterium casei LMG S-19264T (=DSM 44701T), isolated from a smear-ripened cheese.</title>
        <authorList>
            <consortium name="US DOE Joint Genome Institute (JGI-PGF)"/>
            <person name="Walter F."/>
            <person name="Albersmeier A."/>
            <person name="Kalinowski J."/>
            <person name="Ruckert C."/>
        </authorList>
    </citation>
    <scope>NUCLEOTIDE SEQUENCE</scope>
    <source>
        <strain evidence="3">CGMCC 1.6333</strain>
    </source>
</reference>
<keyword evidence="1" id="KW-0812">Transmembrane</keyword>
<sequence>MKHSQAELIAKMTDEQLRVQVYLTQGILLLISCALGWFLYDTFEYFINLFKWNISEIFLIGVLPGFLVVAVDISMYQFVPKKYWDDGGINEKIFRSSTVFQIFLLTVVVAISEEILFRGVLQPTIGYITTSLFFAIIHIRYLFKPVLFIGVVALSFYIGWLFELTNNLLVTITTHFIIDFGLALYIRFLGGK</sequence>
<feature type="transmembrane region" description="Helical" evidence="1">
    <location>
        <begin position="168"/>
        <end position="186"/>
    </location>
</feature>
<evidence type="ECO:0000313" key="4">
    <source>
        <dbReference type="Proteomes" id="UP000618460"/>
    </source>
</evidence>
<gene>
    <name evidence="3" type="ORF">GCM10011351_05610</name>
</gene>
<keyword evidence="3" id="KW-0378">Hydrolase</keyword>
<dbReference type="EMBL" id="BMLG01000001">
    <property type="protein sequence ID" value="GGM22659.1"/>
    <property type="molecule type" value="Genomic_DNA"/>
</dbReference>
<dbReference type="RefSeq" id="WP_117152083.1">
    <property type="nucleotide sequence ID" value="NZ_BMLG01000001.1"/>
</dbReference>
<name>A0A917WR50_9BACI</name>
<dbReference type="InterPro" id="IPR003675">
    <property type="entry name" value="Rce1/LyrA-like_dom"/>
</dbReference>
<dbReference type="Pfam" id="PF02517">
    <property type="entry name" value="Rce1-like"/>
    <property type="match status" value="1"/>
</dbReference>
<keyword evidence="4" id="KW-1185">Reference proteome</keyword>
<dbReference type="PROSITE" id="PS51257">
    <property type="entry name" value="PROKAR_LIPOPROTEIN"/>
    <property type="match status" value="1"/>
</dbReference>
<protein>
    <submittedName>
        <fullName evidence="3">CAAX amino protease</fullName>
    </submittedName>
</protein>
<dbReference type="GO" id="GO:0006508">
    <property type="term" value="P:proteolysis"/>
    <property type="evidence" value="ECO:0007669"/>
    <property type="project" value="UniProtKB-KW"/>
</dbReference>
<keyword evidence="1" id="KW-0472">Membrane</keyword>
<accession>A0A917WR50</accession>
<feature type="transmembrane region" description="Helical" evidence="1">
    <location>
        <begin position="21"/>
        <end position="40"/>
    </location>
</feature>
<organism evidence="3 4">
    <name type="scientific">Paraliobacillus quinghaiensis</name>
    <dbReference type="NCBI Taxonomy" id="470815"/>
    <lineage>
        <taxon>Bacteria</taxon>
        <taxon>Bacillati</taxon>
        <taxon>Bacillota</taxon>
        <taxon>Bacilli</taxon>
        <taxon>Bacillales</taxon>
        <taxon>Bacillaceae</taxon>
        <taxon>Paraliobacillus</taxon>
    </lineage>
</organism>
<evidence type="ECO:0000259" key="2">
    <source>
        <dbReference type="Pfam" id="PF02517"/>
    </source>
</evidence>
<feature type="transmembrane region" description="Helical" evidence="1">
    <location>
        <begin position="52"/>
        <end position="73"/>
    </location>
</feature>
<dbReference type="GO" id="GO:0080120">
    <property type="term" value="P:CAAX-box protein maturation"/>
    <property type="evidence" value="ECO:0007669"/>
    <property type="project" value="UniProtKB-ARBA"/>
</dbReference>
<feature type="transmembrane region" description="Helical" evidence="1">
    <location>
        <begin position="146"/>
        <end position="162"/>
    </location>
</feature>
<dbReference type="AlphaFoldDB" id="A0A917WR50"/>
<dbReference type="GO" id="GO:0004175">
    <property type="term" value="F:endopeptidase activity"/>
    <property type="evidence" value="ECO:0007669"/>
    <property type="project" value="UniProtKB-ARBA"/>
</dbReference>
<proteinExistence type="predicted"/>
<feature type="transmembrane region" description="Helical" evidence="1">
    <location>
        <begin position="93"/>
        <end position="112"/>
    </location>
</feature>